<reference evidence="3" key="1">
    <citation type="submission" date="2016-10" db="EMBL/GenBank/DDBJ databases">
        <authorList>
            <person name="Varghese N."/>
            <person name="Submissions S."/>
        </authorList>
    </citation>
    <scope>NUCLEOTIDE SEQUENCE [LARGE SCALE GENOMIC DNA]</scope>
    <source>
        <strain evidence="3">DSM 12111</strain>
    </source>
</reference>
<dbReference type="AlphaFoldDB" id="A0A1H4PKI2"/>
<gene>
    <name evidence="2" type="ORF">SAMN05421553_0288</name>
</gene>
<keyword evidence="3" id="KW-1185">Reference proteome</keyword>
<dbReference type="EMBL" id="FNSC01000001">
    <property type="protein sequence ID" value="SEC07977.1"/>
    <property type="molecule type" value="Genomic_DNA"/>
</dbReference>
<name>A0A1H4PKI2_PSEAG</name>
<dbReference type="STRING" id="53406.SAMN05421553_0288"/>
<evidence type="ECO:0000313" key="2">
    <source>
        <dbReference type="EMBL" id="SEC07977.1"/>
    </source>
</evidence>
<feature type="region of interest" description="Disordered" evidence="1">
    <location>
        <begin position="96"/>
        <end position="121"/>
    </location>
</feature>
<evidence type="ECO:0000256" key="1">
    <source>
        <dbReference type="SAM" id="MobiDB-lite"/>
    </source>
</evidence>
<protein>
    <submittedName>
        <fullName evidence="2">Uncharacterized protein</fullName>
    </submittedName>
</protein>
<organism evidence="2 3">
    <name type="scientific">Pseudomonas anguilliseptica</name>
    <dbReference type="NCBI Taxonomy" id="53406"/>
    <lineage>
        <taxon>Bacteria</taxon>
        <taxon>Pseudomonadati</taxon>
        <taxon>Pseudomonadota</taxon>
        <taxon>Gammaproteobacteria</taxon>
        <taxon>Pseudomonadales</taxon>
        <taxon>Pseudomonadaceae</taxon>
        <taxon>Pseudomonas</taxon>
    </lineage>
</organism>
<dbReference type="OrthoDB" id="6903827at2"/>
<dbReference type="RefSeq" id="WP_090375735.1">
    <property type="nucleotide sequence ID" value="NZ_FNSC01000001.1"/>
</dbReference>
<proteinExistence type="predicted"/>
<accession>A0A1H4PKI2</accession>
<evidence type="ECO:0000313" key="3">
    <source>
        <dbReference type="Proteomes" id="UP000242849"/>
    </source>
</evidence>
<sequence>MARTTFELAIVSVEQTKFDDVHLVKLFFADEPDGERDAISSLLGMQAHDTVRDEVWNVCKGLSLGDLVRVDAEIDRGAKNMGKFIVLHVEPIEAKPAPRAASPQAQGQQQAKPAAADPAKG</sequence>
<dbReference type="Proteomes" id="UP000242849">
    <property type="component" value="Unassembled WGS sequence"/>
</dbReference>